<dbReference type="Gene3D" id="3.30.230.90">
    <property type="match status" value="1"/>
</dbReference>
<organism evidence="1 2">
    <name type="scientific">Drosophila lebanonensis</name>
    <name type="common">Fruit fly</name>
    <name type="synonym">Scaptodrosophila lebanonensis</name>
    <dbReference type="NCBI Taxonomy" id="7225"/>
    <lineage>
        <taxon>Eukaryota</taxon>
        <taxon>Metazoa</taxon>
        <taxon>Ecdysozoa</taxon>
        <taxon>Arthropoda</taxon>
        <taxon>Hexapoda</taxon>
        <taxon>Insecta</taxon>
        <taxon>Pterygota</taxon>
        <taxon>Neoptera</taxon>
        <taxon>Endopterygota</taxon>
        <taxon>Diptera</taxon>
        <taxon>Brachycera</taxon>
        <taxon>Muscomorpha</taxon>
        <taxon>Ephydroidea</taxon>
        <taxon>Drosophilidae</taxon>
        <taxon>Scaptodrosophila</taxon>
    </lineage>
</organism>
<dbReference type="InterPro" id="IPR053720">
    <property type="entry name" value="Psm_Assembly_Chaperone"/>
</dbReference>
<dbReference type="RefSeq" id="XP_030383648.1">
    <property type="nucleotide sequence ID" value="XM_030527788.1"/>
</dbReference>
<dbReference type="PANTHER" id="PTHR31051:SF1">
    <property type="entry name" value="PROTEASOME ASSEMBLY CHAPERONE 3"/>
    <property type="match status" value="1"/>
</dbReference>
<dbReference type="Proteomes" id="UP000504634">
    <property type="component" value="Unplaced"/>
</dbReference>
<gene>
    <name evidence="2" type="primary">LOC115631122</name>
</gene>
<dbReference type="GeneID" id="115631122"/>
<reference evidence="2" key="1">
    <citation type="submission" date="2025-08" db="UniProtKB">
        <authorList>
            <consortium name="RefSeq"/>
        </authorList>
    </citation>
    <scope>IDENTIFICATION</scope>
    <source>
        <strain evidence="2">11010-0011.00</strain>
        <tissue evidence="2">Whole body</tissue>
    </source>
</reference>
<name>A0A6J2U7X1_DROLE</name>
<evidence type="ECO:0000313" key="1">
    <source>
        <dbReference type="Proteomes" id="UP000504634"/>
    </source>
</evidence>
<keyword evidence="1" id="KW-1185">Reference proteome</keyword>
<sequence length="133" mass="14958">MDVPPEIGFDRQFGTLINGVHTEFVFHRFAGQWLLLVTQLGKIGVIYDVSFDVKLDARKLPVNLKEYHTPVVLSTKCCLGNDTSETVSAIQFLANNTMLNRCPKNLIIGLGLKNIETKVLHEIAEVLEQMVFK</sequence>
<dbReference type="PANTHER" id="PTHR31051">
    <property type="entry name" value="PROTEASOME ASSEMBLY CHAPERONE 3"/>
    <property type="match status" value="1"/>
</dbReference>
<dbReference type="OrthoDB" id="5839at2759"/>
<dbReference type="AlphaFoldDB" id="A0A6J2U7X1"/>
<protein>
    <submittedName>
        <fullName evidence="2">Uncharacterized protein LOC115631122</fullName>
    </submittedName>
</protein>
<dbReference type="Pfam" id="PF10178">
    <property type="entry name" value="PAC3"/>
    <property type="match status" value="1"/>
</dbReference>
<evidence type="ECO:0000313" key="2">
    <source>
        <dbReference type="RefSeq" id="XP_030383648.1"/>
    </source>
</evidence>
<proteinExistence type="predicted"/>
<dbReference type="InterPro" id="IPR018788">
    <property type="entry name" value="Proteasome_assmbl_chp_3"/>
</dbReference>
<accession>A0A6J2U7X1</accession>
<dbReference type="GO" id="GO:0043248">
    <property type="term" value="P:proteasome assembly"/>
    <property type="evidence" value="ECO:0007669"/>
    <property type="project" value="InterPro"/>
</dbReference>